<dbReference type="InterPro" id="IPR017972">
    <property type="entry name" value="Cyt_P450_CS"/>
</dbReference>
<gene>
    <name evidence="21" type="ORF">TAV2_LOCUS12547</name>
</gene>
<dbReference type="Pfam" id="PF13432">
    <property type="entry name" value="TPR_16"/>
    <property type="match status" value="2"/>
</dbReference>
<keyword evidence="9 18" id="KW-0802">TPR repeat</keyword>
<evidence type="ECO:0000256" key="7">
    <source>
        <dbReference type="ARBA" id="ARBA00022723"/>
    </source>
</evidence>
<evidence type="ECO:0000313" key="21">
    <source>
        <dbReference type="EMBL" id="CAH2059792.1"/>
    </source>
</evidence>
<feature type="repeat" description="TPR" evidence="18">
    <location>
        <begin position="914"/>
        <end position="947"/>
    </location>
</feature>
<dbReference type="InterPro" id="IPR002048">
    <property type="entry name" value="EF_hand_dom"/>
</dbReference>
<dbReference type="Gene3D" id="1.25.40.10">
    <property type="entry name" value="Tetratricopeptide repeat domain"/>
    <property type="match status" value="2"/>
</dbReference>
<evidence type="ECO:0000256" key="15">
    <source>
        <dbReference type="ARBA" id="ARBA00037909"/>
    </source>
</evidence>
<dbReference type="GO" id="GO:0009686">
    <property type="term" value="P:gibberellin biosynthetic process"/>
    <property type="evidence" value="ECO:0007669"/>
    <property type="project" value="UniProtKB-ARBA"/>
</dbReference>
<accession>A0AAU9S4H8</accession>
<dbReference type="FunFam" id="1.25.40.10:FF:000195">
    <property type="entry name" value="Putative TPR repeat-containing protein"/>
    <property type="match status" value="1"/>
</dbReference>
<evidence type="ECO:0000256" key="14">
    <source>
        <dbReference type="ARBA" id="ARBA00023136"/>
    </source>
</evidence>
<dbReference type="PROSITE" id="PS50005">
    <property type="entry name" value="TPR"/>
    <property type="match status" value="4"/>
</dbReference>
<dbReference type="GO" id="GO:0005509">
    <property type="term" value="F:calcium ion binding"/>
    <property type="evidence" value="ECO:0007669"/>
    <property type="project" value="InterPro"/>
</dbReference>
<dbReference type="FunFam" id="1.10.238.10:FF:000173">
    <property type="entry name" value="uncharacterized TPR repeat-containing protein At1g05150-like"/>
    <property type="match status" value="1"/>
</dbReference>
<comment type="function">
    <text evidence="16">Catalyzes three successive oxidations of ent-kaurenoic acid giving gibberellin 12 (GA12), a key step in gibberellins (GAs) biosynthesis. GAs, which are involved many processes, including stem elongation, play a central role in plant development.</text>
</comment>
<organism evidence="21 22">
    <name type="scientific">Thlaspi arvense</name>
    <name type="common">Field penny-cress</name>
    <dbReference type="NCBI Taxonomy" id="13288"/>
    <lineage>
        <taxon>Eukaryota</taxon>
        <taxon>Viridiplantae</taxon>
        <taxon>Streptophyta</taxon>
        <taxon>Embryophyta</taxon>
        <taxon>Tracheophyta</taxon>
        <taxon>Spermatophyta</taxon>
        <taxon>Magnoliopsida</taxon>
        <taxon>eudicotyledons</taxon>
        <taxon>Gunneridae</taxon>
        <taxon>Pentapetalae</taxon>
        <taxon>rosids</taxon>
        <taxon>malvids</taxon>
        <taxon>Brassicales</taxon>
        <taxon>Brassicaceae</taxon>
        <taxon>Thlaspideae</taxon>
        <taxon>Thlaspi</taxon>
    </lineage>
</organism>
<evidence type="ECO:0000256" key="12">
    <source>
        <dbReference type="ARBA" id="ARBA00023004"/>
    </source>
</evidence>
<comment type="pathway">
    <text evidence="3">Hormone biosynthesis.</text>
</comment>
<evidence type="ECO:0000256" key="17">
    <source>
        <dbReference type="PIRSR" id="PIRSR602401-1"/>
    </source>
</evidence>
<feature type="repeat" description="TPR" evidence="18">
    <location>
        <begin position="846"/>
        <end position="879"/>
    </location>
</feature>
<keyword evidence="6 19" id="KW-0812">Transmembrane</keyword>
<dbReference type="PROSITE" id="PS00086">
    <property type="entry name" value="CYTOCHROME_P450"/>
    <property type="match status" value="1"/>
</dbReference>
<feature type="binding site" description="axial binding residue" evidence="17">
    <location>
        <position position="534"/>
    </location>
    <ligand>
        <name>heme</name>
        <dbReference type="ChEBI" id="CHEBI:30413"/>
    </ligand>
    <ligandPart>
        <name>Fe</name>
        <dbReference type="ChEBI" id="CHEBI:18248"/>
    </ligandPart>
</feature>
<feature type="domain" description="EF-hand" evidence="20">
    <location>
        <begin position="589"/>
        <end position="624"/>
    </location>
</feature>
<dbReference type="FunFam" id="1.25.40.10:FF:000287">
    <property type="entry name" value="uncharacterized TPR repeat-containing protein At1g05150-like"/>
    <property type="match status" value="1"/>
</dbReference>
<evidence type="ECO:0000256" key="8">
    <source>
        <dbReference type="ARBA" id="ARBA00022737"/>
    </source>
</evidence>
<dbReference type="SUPFAM" id="SSF47473">
    <property type="entry name" value="EF-hand"/>
    <property type="match status" value="1"/>
</dbReference>
<keyword evidence="11" id="KW-0560">Oxidoreductase</keyword>
<evidence type="ECO:0000259" key="20">
    <source>
        <dbReference type="PROSITE" id="PS50222"/>
    </source>
</evidence>
<dbReference type="PRINTS" id="PR00463">
    <property type="entry name" value="EP450I"/>
</dbReference>
<dbReference type="PRINTS" id="PR00385">
    <property type="entry name" value="P450"/>
</dbReference>
<evidence type="ECO:0000256" key="19">
    <source>
        <dbReference type="SAM" id="Phobius"/>
    </source>
</evidence>
<keyword evidence="12 17" id="KW-0408">Iron</keyword>
<evidence type="ECO:0000256" key="9">
    <source>
        <dbReference type="ARBA" id="ARBA00022803"/>
    </source>
</evidence>
<keyword evidence="7 17" id="KW-0479">Metal-binding</keyword>
<dbReference type="Gene3D" id="1.10.238.10">
    <property type="entry name" value="EF-hand"/>
    <property type="match status" value="2"/>
</dbReference>
<proteinExistence type="inferred from homology"/>
<dbReference type="PROSITE" id="PS50222">
    <property type="entry name" value="EF_HAND_2"/>
    <property type="match status" value="1"/>
</dbReference>
<dbReference type="PANTHER" id="PTHR45081:SF1">
    <property type="entry name" value="EF HAND FAMILY PROTEIN, PUTATIVE, EXPRESSED-RELATED"/>
    <property type="match status" value="1"/>
</dbReference>
<keyword evidence="10 19" id="KW-1133">Transmembrane helix</keyword>
<dbReference type="Gene3D" id="1.10.630.10">
    <property type="entry name" value="Cytochrome P450"/>
    <property type="match status" value="1"/>
</dbReference>
<reference evidence="21 22" key="1">
    <citation type="submission" date="2022-03" db="EMBL/GenBank/DDBJ databases">
        <authorList>
            <person name="Nunn A."/>
            <person name="Chopra R."/>
            <person name="Nunn A."/>
            <person name="Contreras Garrido A."/>
        </authorList>
    </citation>
    <scope>NUCLEOTIDE SEQUENCE [LARGE SCALE GENOMIC DNA]</scope>
</reference>
<comment type="subcellular location">
    <subcellularLocation>
        <location evidence="2">Membrane</location>
        <topology evidence="2">Single-pass membrane protein</topology>
    </subcellularLocation>
</comment>
<keyword evidence="13" id="KW-0503">Monooxygenase</keyword>
<comment type="pathway">
    <text evidence="15">Plant hormone biosynthesis; gibberellin biosynthesis.</text>
</comment>
<evidence type="ECO:0000256" key="16">
    <source>
        <dbReference type="ARBA" id="ARBA00059142"/>
    </source>
</evidence>
<dbReference type="GO" id="GO:0020037">
    <property type="term" value="F:heme binding"/>
    <property type="evidence" value="ECO:0007669"/>
    <property type="project" value="InterPro"/>
</dbReference>
<feature type="repeat" description="TPR" evidence="18">
    <location>
        <begin position="736"/>
        <end position="769"/>
    </location>
</feature>
<dbReference type="GO" id="GO:0005886">
    <property type="term" value="C:plasma membrane"/>
    <property type="evidence" value="ECO:0007669"/>
    <property type="project" value="TreeGrafter"/>
</dbReference>
<evidence type="ECO:0000256" key="5">
    <source>
        <dbReference type="ARBA" id="ARBA00022617"/>
    </source>
</evidence>
<evidence type="ECO:0000256" key="11">
    <source>
        <dbReference type="ARBA" id="ARBA00023002"/>
    </source>
</evidence>
<dbReference type="GO" id="GO:0005506">
    <property type="term" value="F:iron ion binding"/>
    <property type="evidence" value="ECO:0007669"/>
    <property type="project" value="InterPro"/>
</dbReference>
<dbReference type="Proteomes" id="UP000836841">
    <property type="component" value="Chromosome 4"/>
</dbReference>
<dbReference type="InterPro" id="IPR002401">
    <property type="entry name" value="Cyt_P450_E_grp-I"/>
</dbReference>
<protein>
    <recommendedName>
        <fullName evidence="20">EF-hand domain-containing protein</fullName>
    </recommendedName>
</protein>
<sequence>MRREDAGRRRQFRQVLRSVFPEELKFSIFVLLPKLSTMWETKQCLISYSLKRTQTNSTDFSRWELKKKRLIAKLNQTRNKGQFTVEAMVETGSILMWLPLVVLGLFVLKWVLKRVNVWIYESKLGEKKHYLPPGDLGWPFIGNMLPFLRAFKTSDPDSFIRTYTTRYGRNGLYKVHMFGNPSVIVTTPETCRRVLTDDDAFQPGWPKSTMELIGRKSFIGISFEEHKRLRRLTAAPVNGHEALSVYIHYIEETVVTALEKWSKMGEIEFLTHVRKLTFRIIMYIFMSTESEHVMDALEREYTNLNYGVRAMAINLPGFAYHKALKARKNLVAAFQSSVTNRRNQKKQNVSSNKKDMLDNLIDAKDENGRTLDDEEIIDVLLMYLNAGHESSGHTIMWATIFLQEHPEILQKAKEEQERIVKKRAPGQNLTLKETREMEYLSQSLLLMERGFYQVIDETLRVITFSLTAFREAKSDVRMNGYIIPKGWKVLTWFRDVHLDPEIYPDPKKFDPSRWEGYTAKAGTFLPFGLGSHLCPGNDLAKLEISIFLHHFLLKYRVERSNPGCPVMFLPHTRPKDNCLAKITKTTPGSRSEKVKRIFQQFDGNRDGGLSREEMSALVVAVNPRVKFSDEQISAILDEVFRTYAEFIDGDRGLTHDGLLRTYDDGAGDVDHGKPKADNVDAVSEAGWSRELGPSSDSSDKRVIHWEESSHDYTVFVKELGVLRSKADGARSKEEAFDGHMAIGRVLYEHQLFKEALVSFKRACELQPTDVRPHFRAGNCLYALGKCKESKDEFLLALEAAESGGNQWGYLLPQIYVNLGISLEGEGMVLSACEYYREAAILCPRHYRALKLLGSALFGVGEYRAAVKALEEAIYLKPDYADAHCDLASSLHAMGEDERAIEVFQRAIDLKPGHVDALYNLGGLYMDLGRFQRASEMYARVLAVWPNHWRAQLNKAVSLLGAGETEEAKRALKEALKMTNRVELHDAISHLKQLQKKKVKTNGNSVNEEGPFIVVEPSKFKTVGEKTTLRPDLAAALEIRAFQRVTRLGKCDVEALRREMRDNDVPVSYSGNGVPLKSIRKPTLEEILRRLLNVLKPETFQGAIKAVNERILTVLDDSGSGRIDLGMFYAVIAPLCGGHQNKRKRVAFDALLWRPGNEGSSRITKADAFKYINLLRAVYIQSQGMSEMLEVHGETDASTVTFNQFLGMYDDSEWGFGIMTTVVKLETRDRNRHGNQVCSVCRYPIIGSRFKEVKTGFGLCNQCYSEGKVPPAFKQQEEYSFREYGSEVEAMKANFELKYLLIMELSNRLMLIDCEMVNLSVFVKRIG</sequence>
<dbReference type="PROSITE" id="PS50293">
    <property type="entry name" value="TPR_REGION"/>
    <property type="match status" value="2"/>
</dbReference>
<dbReference type="EMBL" id="OU466860">
    <property type="protein sequence ID" value="CAH2059792.1"/>
    <property type="molecule type" value="Genomic_DNA"/>
</dbReference>
<evidence type="ECO:0000256" key="1">
    <source>
        <dbReference type="ARBA" id="ARBA00001971"/>
    </source>
</evidence>
<dbReference type="InterPro" id="IPR019734">
    <property type="entry name" value="TPR_rpt"/>
</dbReference>
<dbReference type="CDD" id="cd11043">
    <property type="entry name" value="CYP90-like"/>
    <property type="match status" value="1"/>
</dbReference>
<dbReference type="InterPro" id="IPR011992">
    <property type="entry name" value="EF-hand-dom_pair"/>
</dbReference>
<keyword evidence="14 19" id="KW-0472">Membrane</keyword>
<evidence type="ECO:0000313" key="22">
    <source>
        <dbReference type="Proteomes" id="UP000836841"/>
    </source>
</evidence>
<dbReference type="SUPFAM" id="SSF48452">
    <property type="entry name" value="TPR-like"/>
    <property type="match status" value="1"/>
</dbReference>
<evidence type="ECO:0000256" key="13">
    <source>
        <dbReference type="ARBA" id="ARBA00023033"/>
    </source>
</evidence>
<dbReference type="SMART" id="SM00028">
    <property type="entry name" value="TPR"/>
    <property type="match status" value="7"/>
</dbReference>
<keyword evidence="22" id="KW-1185">Reference proteome</keyword>
<feature type="transmembrane region" description="Helical" evidence="19">
    <location>
        <begin position="94"/>
        <end position="112"/>
    </location>
</feature>
<dbReference type="FunFam" id="1.10.630.10:FF:000052">
    <property type="entry name" value="Ent-kaurenoic acid oxidase"/>
    <property type="match status" value="1"/>
</dbReference>
<keyword evidence="5 17" id="KW-0349">Heme</keyword>
<dbReference type="SUPFAM" id="SSF48264">
    <property type="entry name" value="Cytochrome P450"/>
    <property type="match status" value="1"/>
</dbReference>
<comment type="similarity">
    <text evidence="4">Belongs to the cytochrome P450 family.</text>
</comment>
<name>A0AAU9S4H8_THLAR</name>
<evidence type="ECO:0000256" key="10">
    <source>
        <dbReference type="ARBA" id="ARBA00022989"/>
    </source>
</evidence>
<dbReference type="InterPro" id="IPR036396">
    <property type="entry name" value="Cyt_P450_sf"/>
</dbReference>
<evidence type="ECO:0000256" key="3">
    <source>
        <dbReference type="ARBA" id="ARBA00004972"/>
    </source>
</evidence>
<dbReference type="Pfam" id="PF00067">
    <property type="entry name" value="p450"/>
    <property type="match status" value="1"/>
</dbReference>
<evidence type="ECO:0000256" key="6">
    <source>
        <dbReference type="ARBA" id="ARBA00022692"/>
    </source>
</evidence>
<feature type="repeat" description="TPR" evidence="18">
    <location>
        <begin position="880"/>
        <end position="913"/>
    </location>
</feature>
<comment type="cofactor">
    <cofactor evidence="1 17">
        <name>heme</name>
        <dbReference type="ChEBI" id="CHEBI:30413"/>
    </cofactor>
</comment>
<evidence type="ECO:0000256" key="18">
    <source>
        <dbReference type="PROSITE-ProRule" id="PRU00339"/>
    </source>
</evidence>
<dbReference type="InterPro" id="IPR001128">
    <property type="entry name" value="Cyt_P450"/>
</dbReference>
<dbReference type="PANTHER" id="PTHR45081">
    <property type="entry name" value="EF HAND FAMILY PROTEIN, PUTATIVE, EXPRESSED-RELATED"/>
    <property type="match status" value="1"/>
</dbReference>
<dbReference type="GO" id="GO:0051777">
    <property type="term" value="F:ent-kaurenoic acid monooxygenase activity"/>
    <property type="evidence" value="ECO:0007669"/>
    <property type="project" value="UniProtKB-ARBA"/>
</dbReference>
<evidence type="ECO:0000256" key="2">
    <source>
        <dbReference type="ARBA" id="ARBA00004167"/>
    </source>
</evidence>
<keyword evidence="8" id="KW-0677">Repeat</keyword>
<dbReference type="InterPro" id="IPR011990">
    <property type="entry name" value="TPR-like_helical_dom_sf"/>
</dbReference>
<evidence type="ECO:0000256" key="4">
    <source>
        <dbReference type="ARBA" id="ARBA00010617"/>
    </source>
</evidence>
<dbReference type="GO" id="GO:0005783">
    <property type="term" value="C:endoplasmic reticulum"/>
    <property type="evidence" value="ECO:0007669"/>
    <property type="project" value="UniProtKB-ARBA"/>
</dbReference>